<dbReference type="GO" id="GO:0006741">
    <property type="term" value="P:NADP+ biosynthetic process"/>
    <property type="evidence" value="ECO:0007669"/>
    <property type="project" value="InterPro"/>
</dbReference>
<dbReference type="PANTHER" id="PTHR13158:SF5">
    <property type="entry name" value="NAD KINASE 2, MITOCHONDRIAL"/>
    <property type="match status" value="1"/>
</dbReference>
<keyword evidence="3" id="KW-0808">Transferase</keyword>
<keyword evidence="5" id="KW-0521">NADP</keyword>
<dbReference type="InterPro" id="IPR017438">
    <property type="entry name" value="ATP-NAD_kinase_N"/>
</dbReference>
<dbReference type="InterPro" id="IPR016064">
    <property type="entry name" value="NAD/diacylglycerol_kinase_sf"/>
</dbReference>
<comment type="similarity">
    <text evidence="1">Belongs to the NAD kinase family.</text>
</comment>
<evidence type="ECO:0000256" key="6">
    <source>
        <dbReference type="ARBA" id="ARBA00023027"/>
    </source>
</evidence>
<comment type="caution">
    <text evidence="7">The sequence shown here is derived from an EMBL/GenBank/DDBJ whole genome shotgun (WGS) entry which is preliminary data.</text>
</comment>
<gene>
    <name evidence="7" type="ORF">H0235_004059</name>
</gene>
<dbReference type="Pfam" id="PF01513">
    <property type="entry name" value="NAD_kinase"/>
    <property type="match status" value="1"/>
</dbReference>
<name>A0A834PD48_VESPE</name>
<reference evidence="7" key="1">
    <citation type="journal article" date="2020" name="G3 (Bethesda)">
        <title>High-Quality Assemblies for Three Invasive Social Wasps from the &lt;i&gt;Vespula&lt;/i&gt; Genus.</title>
        <authorList>
            <person name="Harrop T.W.R."/>
            <person name="Guhlin J."/>
            <person name="McLaughlin G.M."/>
            <person name="Permina E."/>
            <person name="Stockwell P."/>
            <person name="Gilligan J."/>
            <person name="Le Lec M.F."/>
            <person name="Gruber M.A.M."/>
            <person name="Quinn O."/>
            <person name="Lovegrove M."/>
            <person name="Duncan E.J."/>
            <person name="Remnant E.J."/>
            <person name="Van Eeckhoven J."/>
            <person name="Graham B."/>
            <person name="Knapp R.A."/>
            <person name="Langford K.W."/>
            <person name="Kronenberg Z."/>
            <person name="Press M.O."/>
            <person name="Eacker S.M."/>
            <person name="Wilson-Rankin E.E."/>
            <person name="Purcell J."/>
            <person name="Lester P.J."/>
            <person name="Dearden P.K."/>
        </authorList>
    </citation>
    <scope>NUCLEOTIDE SEQUENCE</scope>
    <source>
        <strain evidence="7">Volc-1</strain>
    </source>
</reference>
<evidence type="ECO:0000256" key="3">
    <source>
        <dbReference type="ARBA" id="ARBA00022679"/>
    </source>
</evidence>
<accession>A0A834PD48</accession>
<evidence type="ECO:0000313" key="7">
    <source>
        <dbReference type="EMBL" id="KAF7435868.1"/>
    </source>
</evidence>
<dbReference type="InterPro" id="IPR017437">
    <property type="entry name" value="ATP-NAD_kinase_PpnK-typ_C"/>
</dbReference>
<dbReference type="EMBL" id="JACSDY010000002">
    <property type="protein sequence ID" value="KAF7435868.1"/>
    <property type="molecule type" value="Genomic_DNA"/>
</dbReference>
<dbReference type="Proteomes" id="UP000600918">
    <property type="component" value="Unassembled WGS sequence"/>
</dbReference>
<dbReference type="SUPFAM" id="SSF111331">
    <property type="entry name" value="NAD kinase/diacylglycerol kinase-like"/>
    <property type="match status" value="1"/>
</dbReference>
<evidence type="ECO:0000256" key="1">
    <source>
        <dbReference type="ARBA" id="ARBA00010995"/>
    </source>
</evidence>
<evidence type="ECO:0000256" key="2">
    <source>
        <dbReference type="ARBA" id="ARBA00012120"/>
    </source>
</evidence>
<dbReference type="GO" id="GO:0005739">
    <property type="term" value="C:mitochondrion"/>
    <property type="evidence" value="ECO:0007669"/>
    <property type="project" value="TreeGrafter"/>
</dbReference>
<organism evidence="7 8">
    <name type="scientific">Vespula pensylvanica</name>
    <name type="common">Western yellow jacket</name>
    <name type="synonym">Wasp</name>
    <dbReference type="NCBI Taxonomy" id="30213"/>
    <lineage>
        <taxon>Eukaryota</taxon>
        <taxon>Metazoa</taxon>
        <taxon>Ecdysozoa</taxon>
        <taxon>Arthropoda</taxon>
        <taxon>Hexapoda</taxon>
        <taxon>Insecta</taxon>
        <taxon>Pterygota</taxon>
        <taxon>Neoptera</taxon>
        <taxon>Endopterygota</taxon>
        <taxon>Hymenoptera</taxon>
        <taxon>Apocrita</taxon>
        <taxon>Aculeata</taxon>
        <taxon>Vespoidea</taxon>
        <taxon>Vespidae</taxon>
        <taxon>Vespinae</taxon>
        <taxon>Vespula</taxon>
    </lineage>
</organism>
<proteinExistence type="inferred from homology"/>
<evidence type="ECO:0000256" key="5">
    <source>
        <dbReference type="ARBA" id="ARBA00022857"/>
    </source>
</evidence>
<keyword evidence="4" id="KW-0418">Kinase</keyword>
<keyword evidence="6" id="KW-0520">NAD</keyword>
<sequence length="418" mass="47534">MIIDNGNNNKDKTDIDNEAGTLQILQSQPTYLRKSLGVFLRNASSFVPKKVLIVAKLTRYCFEKLREPSLNEEQFKNKLLEKGSDYDLLFDTYRATKDIENEVTKILNKLNIEYKKVDRSTINSTDIMWADLVLPIGGDGTFLLAANLIFDDKTPILGINSYPRNSEGFLMLPSYYTNHIPRIFELLKAGQYDVLMRSRIRITLKGEGIWDPPFHMHEEKNFLGVERFFSHGRLKPTNANQLNERVLPWLALNEAFVAEVFAAKMSNLLIKFDDEENFHRIKSSGICISTGTGSTSWYKAINSIHPQLVRQIFSLLNGRTNFTKTDIDKICSKFNHSLHFSPEAQNIGYAIRDLNVTKGFQAQKSLERFNFCKKLTIRSLCMNGGLVLDGGIAVQFNLGTTAEFKIDPEGALRSIILL</sequence>
<dbReference type="Gene3D" id="3.40.50.10330">
    <property type="entry name" value="Probable inorganic polyphosphate/atp-NAD kinase, domain 1"/>
    <property type="match status" value="1"/>
</dbReference>
<dbReference type="EC" id="2.7.1.23" evidence="2"/>
<dbReference type="PANTHER" id="PTHR13158">
    <property type="match status" value="1"/>
</dbReference>
<evidence type="ECO:0000256" key="4">
    <source>
        <dbReference type="ARBA" id="ARBA00022777"/>
    </source>
</evidence>
<dbReference type="Gene3D" id="2.60.200.30">
    <property type="entry name" value="Probable inorganic polyphosphate/atp-NAD kinase, domain 2"/>
    <property type="match status" value="1"/>
</dbReference>
<evidence type="ECO:0000313" key="8">
    <source>
        <dbReference type="Proteomes" id="UP000600918"/>
    </source>
</evidence>
<dbReference type="GO" id="GO:0019674">
    <property type="term" value="P:NAD+ metabolic process"/>
    <property type="evidence" value="ECO:0007669"/>
    <property type="project" value="InterPro"/>
</dbReference>
<keyword evidence="8" id="KW-1185">Reference proteome</keyword>
<dbReference type="AlphaFoldDB" id="A0A834PD48"/>
<dbReference type="GO" id="GO:0003951">
    <property type="term" value="F:NAD+ kinase activity"/>
    <property type="evidence" value="ECO:0007669"/>
    <property type="project" value="UniProtKB-EC"/>
</dbReference>
<dbReference type="InterPro" id="IPR002504">
    <property type="entry name" value="NADK"/>
</dbReference>
<protein>
    <recommendedName>
        <fullName evidence="2">NAD(+) kinase</fullName>
        <ecNumber evidence="2">2.7.1.23</ecNumber>
    </recommendedName>
</protein>